<feature type="region of interest" description="Disordered" evidence="1">
    <location>
        <begin position="20"/>
        <end position="45"/>
    </location>
</feature>
<accession>A0AAN7WF51</accession>
<reference evidence="2" key="1">
    <citation type="submission" date="2023-08" db="EMBL/GenBank/DDBJ databases">
        <title>Black Yeasts Isolated from many extreme environments.</title>
        <authorList>
            <person name="Coleine C."/>
            <person name="Stajich J.E."/>
            <person name="Selbmann L."/>
        </authorList>
    </citation>
    <scope>NUCLEOTIDE SEQUENCE</scope>
    <source>
        <strain evidence="2">CCFEE 5810</strain>
    </source>
</reference>
<evidence type="ECO:0000313" key="2">
    <source>
        <dbReference type="EMBL" id="KAK5697861.1"/>
    </source>
</evidence>
<name>A0AAN7WF51_9PEZI</name>
<organism evidence="2 3">
    <name type="scientific">Elasticomyces elasticus</name>
    <dbReference type="NCBI Taxonomy" id="574655"/>
    <lineage>
        <taxon>Eukaryota</taxon>
        <taxon>Fungi</taxon>
        <taxon>Dikarya</taxon>
        <taxon>Ascomycota</taxon>
        <taxon>Pezizomycotina</taxon>
        <taxon>Dothideomycetes</taxon>
        <taxon>Dothideomycetidae</taxon>
        <taxon>Mycosphaerellales</taxon>
        <taxon>Teratosphaeriaceae</taxon>
        <taxon>Elasticomyces</taxon>
    </lineage>
</organism>
<comment type="caution">
    <text evidence="2">The sequence shown here is derived from an EMBL/GenBank/DDBJ whole genome shotgun (WGS) entry which is preliminary data.</text>
</comment>
<protein>
    <submittedName>
        <fullName evidence="2">Uncharacterized protein</fullName>
    </submittedName>
</protein>
<dbReference type="AlphaFoldDB" id="A0AAN7WF51"/>
<proteinExistence type="predicted"/>
<dbReference type="Proteomes" id="UP001310594">
    <property type="component" value="Unassembled WGS sequence"/>
</dbReference>
<gene>
    <name evidence="2" type="ORF">LTR97_006820</name>
</gene>
<sequence>MKRIEVYASVFPNLSHVTSARMRSPTLPPEASERAAKVSHTSQSAAVEDVEAVLRCDQNAQNEQA</sequence>
<dbReference type="EMBL" id="JAVRQU010000010">
    <property type="protein sequence ID" value="KAK5697861.1"/>
    <property type="molecule type" value="Genomic_DNA"/>
</dbReference>
<evidence type="ECO:0000256" key="1">
    <source>
        <dbReference type="SAM" id="MobiDB-lite"/>
    </source>
</evidence>
<evidence type="ECO:0000313" key="3">
    <source>
        <dbReference type="Proteomes" id="UP001310594"/>
    </source>
</evidence>